<dbReference type="EMBL" id="LSKU01000001">
    <property type="protein sequence ID" value="KXG42732.1"/>
    <property type="molecule type" value="Genomic_DNA"/>
</dbReference>
<name>A0A135L187_9BACI</name>
<dbReference type="OrthoDB" id="2990422at2"/>
<dbReference type="InterPro" id="IPR047670">
    <property type="entry name" value="YfjT-like"/>
</dbReference>
<sequence>MSTPIYNKKKQLKYIKGRLQLLSYMVDQFNPEDVELKDFESIEAELKKLIVKTKIFHYRNEHQVQNEKE</sequence>
<organism evidence="1 2">
    <name type="scientific">Tepidibacillus decaturensis</name>
    <dbReference type="NCBI Taxonomy" id="1413211"/>
    <lineage>
        <taxon>Bacteria</taxon>
        <taxon>Bacillati</taxon>
        <taxon>Bacillota</taxon>
        <taxon>Bacilli</taxon>
        <taxon>Bacillales</taxon>
        <taxon>Bacillaceae</taxon>
        <taxon>Tepidibacillus</taxon>
    </lineage>
</organism>
<gene>
    <name evidence="1" type="ORF">U473_00740</name>
</gene>
<keyword evidence="2" id="KW-1185">Reference proteome</keyword>
<dbReference type="RefSeq" id="WP_068722470.1">
    <property type="nucleotide sequence ID" value="NZ_LSKU01000001.1"/>
</dbReference>
<evidence type="ECO:0000313" key="1">
    <source>
        <dbReference type="EMBL" id="KXG42732.1"/>
    </source>
</evidence>
<reference evidence="1 2" key="1">
    <citation type="submission" date="2016-02" db="EMBL/GenBank/DDBJ databases">
        <title>Draft Genome for Tepidibacillus decaturensis nov. sp. Strain Z9, an Anaerobic, Moderately Thermophilic and Heterotrophic Bacterium from Deep Subsurface of the Illinois Basin, USA.</title>
        <authorList>
            <person name="Dong Y."/>
            <person name="Chang J.Y."/>
            <person name="Sanford R."/>
            <person name="Fouke B.W."/>
        </authorList>
    </citation>
    <scope>NUCLEOTIDE SEQUENCE [LARGE SCALE GENOMIC DNA]</scope>
    <source>
        <strain evidence="1 2">Z9</strain>
    </source>
</reference>
<dbReference type="Proteomes" id="UP000070352">
    <property type="component" value="Unassembled WGS sequence"/>
</dbReference>
<proteinExistence type="predicted"/>
<comment type="caution">
    <text evidence="1">The sequence shown here is derived from an EMBL/GenBank/DDBJ whole genome shotgun (WGS) entry which is preliminary data.</text>
</comment>
<dbReference type="NCBIfam" id="NF040878">
    <property type="entry name" value="SE1561_fam"/>
    <property type="match status" value="1"/>
</dbReference>
<dbReference type="AlphaFoldDB" id="A0A135L187"/>
<protein>
    <submittedName>
        <fullName evidence="1">Uncharacterized protein</fullName>
    </submittedName>
</protein>
<accession>A0A135L187</accession>
<evidence type="ECO:0000313" key="2">
    <source>
        <dbReference type="Proteomes" id="UP000070352"/>
    </source>
</evidence>